<dbReference type="EMBL" id="CM016762">
    <property type="protein sequence ID" value="TMS34937.1"/>
    <property type="molecule type" value="Genomic_DNA"/>
</dbReference>
<sequence>MCLRSALPAVARSRRQARNRQNSAIQARKKQRMKKIKTKPRVRYHPSKQGPAQGRGKKVEAYEDETVAEDTYDEDEEYRISTAEYFDAIVKAGVPGPLPLPTVSTPVAEKEEEDEEGDQELIPMSSSSSTTTSSWLQNLVVNPETVTDDQAAVGPPPPTSDSTESAQKGGRAVADCAPQVNRRTERFFASRRQHLCRRFKFHFERARECKHRARRAAVKCPCPGDFEHVGRRSVGLRRRRSRRRSRRRIRHQVHGAGEGSKRQRKMAFPGRHGLQGKIPGNIAADGPQTLRVLRPSDPTKPSRTVF</sequence>
<protein>
    <submittedName>
        <fullName evidence="2">Uncharacterized protein</fullName>
    </submittedName>
</protein>
<dbReference type="Proteomes" id="UP000298663">
    <property type="component" value="Chromosome X"/>
</dbReference>
<feature type="region of interest" description="Disordered" evidence="1">
    <location>
        <begin position="97"/>
        <end position="134"/>
    </location>
</feature>
<feature type="compositionally biased region" description="Low complexity" evidence="1">
    <location>
        <begin position="125"/>
        <end position="134"/>
    </location>
</feature>
<feature type="compositionally biased region" description="Acidic residues" evidence="1">
    <location>
        <begin position="62"/>
        <end position="75"/>
    </location>
</feature>
<feature type="compositionally biased region" description="Acidic residues" evidence="1">
    <location>
        <begin position="110"/>
        <end position="119"/>
    </location>
</feature>
<accession>A0A4U8URZ9</accession>
<dbReference type="EMBL" id="AZBU02000001">
    <property type="protein sequence ID" value="TMS34937.1"/>
    <property type="molecule type" value="Genomic_DNA"/>
</dbReference>
<feature type="region of interest" description="Disordered" evidence="1">
    <location>
        <begin position="1"/>
        <end position="75"/>
    </location>
</feature>
<feature type="compositionally biased region" description="Basic residues" evidence="1">
    <location>
        <begin position="238"/>
        <end position="253"/>
    </location>
</feature>
<evidence type="ECO:0000313" key="2">
    <source>
        <dbReference type="EMBL" id="TMS34937.1"/>
    </source>
</evidence>
<reference evidence="2 3" key="1">
    <citation type="journal article" date="2015" name="Genome Biol.">
        <title>Comparative genomics of Steinernema reveals deeply conserved gene regulatory networks.</title>
        <authorList>
            <person name="Dillman A.R."/>
            <person name="Macchietto M."/>
            <person name="Porter C.F."/>
            <person name="Rogers A."/>
            <person name="Williams B."/>
            <person name="Antoshechkin I."/>
            <person name="Lee M.M."/>
            <person name="Goodwin Z."/>
            <person name="Lu X."/>
            <person name="Lewis E.E."/>
            <person name="Goodrich-Blair H."/>
            <person name="Stock S.P."/>
            <person name="Adams B.J."/>
            <person name="Sternberg P.W."/>
            <person name="Mortazavi A."/>
        </authorList>
    </citation>
    <scope>NUCLEOTIDE SEQUENCE [LARGE SCALE GENOMIC DNA]</scope>
    <source>
        <strain evidence="2 3">ALL</strain>
    </source>
</reference>
<evidence type="ECO:0000313" key="3">
    <source>
        <dbReference type="Proteomes" id="UP000298663"/>
    </source>
</evidence>
<feature type="region of interest" description="Disordered" evidence="1">
    <location>
        <begin position="238"/>
        <end position="306"/>
    </location>
</feature>
<feature type="compositionally biased region" description="Basic residues" evidence="1">
    <location>
        <begin position="27"/>
        <end position="46"/>
    </location>
</feature>
<reference evidence="2 3" key="2">
    <citation type="journal article" date="2019" name="G3 (Bethesda)">
        <title>Hybrid Assembly of the Genome of the Entomopathogenic Nematode Steinernema carpocapsae Identifies the X-Chromosome.</title>
        <authorList>
            <person name="Serra L."/>
            <person name="Macchietto M."/>
            <person name="Macias-Munoz A."/>
            <person name="McGill C.J."/>
            <person name="Rodriguez I.M."/>
            <person name="Rodriguez B."/>
            <person name="Murad R."/>
            <person name="Mortazavi A."/>
        </authorList>
    </citation>
    <scope>NUCLEOTIDE SEQUENCE [LARGE SCALE GENOMIC DNA]</scope>
    <source>
        <strain evidence="2 3">ALL</strain>
    </source>
</reference>
<comment type="caution">
    <text evidence="2">The sequence shown here is derived from an EMBL/GenBank/DDBJ whole genome shotgun (WGS) entry which is preliminary data.</text>
</comment>
<proteinExistence type="predicted"/>
<dbReference type="AlphaFoldDB" id="A0A4U8URZ9"/>
<gene>
    <name evidence="2" type="ORF">L596_002431</name>
</gene>
<keyword evidence="3" id="KW-1185">Reference proteome</keyword>
<name>A0A4U8URZ9_STECR</name>
<evidence type="ECO:0000256" key="1">
    <source>
        <dbReference type="SAM" id="MobiDB-lite"/>
    </source>
</evidence>
<organism evidence="2 3">
    <name type="scientific">Steinernema carpocapsae</name>
    <name type="common">Entomopathogenic nematode</name>
    <dbReference type="NCBI Taxonomy" id="34508"/>
    <lineage>
        <taxon>Eukaryota</taxon>
        <taxon>Metazoa</taxon>
        <taxon>Ecdysozoa</taxon>
        <taxon>Nematoda</taxon>
        <taxon>Chromadorea</taxon>
        <taxon>Rhabditida</taxon>
        <taxon>Tylenchina</taxon>
        <taxon>Panagrolaimomorpha</taxon>
        <taxon>Strongyloidoidea</taxon>
        <taxon>Steinernematidae</taxon>
        <taxon>Steinernema</taxon>
    </lineage>
</organism>
<feature type="region of interest" description="Disordered" evidence="1">
    <location>
        <begin position="148"/>
        <end position="174"/>
    </location>
</feature>